<reference evidence="1 2" key="1">
    <citation type="journal article" date="2021" name="Hortic Res">
        <title>High-quality reference genome and annotation aids understanding of berry development for evergreen blueberry (Vaccinium darrowii).</title>
        <authorList>
            <person name="Yu J."/>
            <person name="Hulse-Kemp A.M."/>
            <person name="Babiker E."/>
            <person name="Staton M."/>
        </authorList>
    </citation>
    <scope>NUCLEOTIDE SEQUENCE [LARGE SCALE GENOMIC DNA]</scope>
    <source>
        <strain evidence="2">cv. NJ 8807/NJ 8810</strain>
        <tissue evidence="1">Young leaf</tissue>
    </source>
</reference>
<evidence type="ECO:0000313" key="2">
    <source>
        <dbReference type="Proteomes" id="UP000828048"/>
    </source>
</evidence>
<dbReference type="Proteomes" id="UP000828048">
    <property type="component" value="Chromosome 7"/>
</dbReference>
<sequence>MARGLLVTSQSKTTSRLILTCISRVSSPPRFTKVHFSSNNIRFSLSIPSPNRLLCTCSDVQNETIDMARYREAFAKRMAMAGIKPHHRIDKTWEGAIVAGLGNRRKTTRATLGVCINCNIGIEVLGYGPLGIRALGVNIVECNSIALCVLAANWKTNTPNAARGQDSNFIDGLLAIIVDHGLRAESKEEANIVSRRVLDMGIRCEITCCEWSDGRPKKGRLQEAARDRRYQIFQNVCCQHQISVLLIAHHADDQAELFILRLSRNSGVLGLAGMAFASQLYSTDPDFTDEASNNHGILLVRPLLEFSKEDLYKICQGDSQEWVEDPTNQSELFARNRIRIALKKLSSYTLNSDIQAVISACRTTRLYVDQFCGNLINQSVTIMAQGYAVIDTQILNPSKIKDICLSKFIALVLQFVSQRHRPVRGSALKLLLDYFRTFPCKASFTAAGCYLCPAPGSKGTKVLVCCSVDFSLPLKVELFRKLPLEGNKHFFLPDIAQIIADGKTHVDHLVMDASNVHFLDVTLSESVLFEARRLNILSESTYQTVLSLQRNETKNFRSKTEELSDCELKNEVKSVGPSVSEALKPGQIGYFMDRFLVKWELTEKIALDTHSLAEAASDLNFEGERKGCDCSSCLMCHNKEAHVRQMVNADWLYLAELSQGAHIEISEKQRVFFVQKMEQLNGKTNMCAEYARISAQRALMLLKTIPVAARRSLPVLANSQGQLLCIPSVGFKHCPCLTVSAVFKPRVPLGGGYSSFI</sequence>
<dbReference type="EMBL" id="CM037157">
    <property type="protein sequence ID" value="KAH7849452.1"/>
    <property type="molecule type" value="Genomic_DNA"/>
</dbReference>
<name>A0ACB7Y7D8_9ERIC</name>
<gene>
    <name evidence="1" type="ORF">Vadar_018147</name>
</gene>
<protein>
    <submittedName>
        <fullName evidence="1">Uncharacterized protein</fullName>
    </submittedName>
</protein>
<accession>A0ACB7Y7D8</accession>
<evidence type="ECO:0000313" key="1">
    <source>
        <dbReference type="EMBL" id="KAH7849452.1"/>
    </source>
</evidence>
<proteinExistence type="predicted"/>
<organism evidence="1 2">
    <name type="scientific">Vaccinium darrowii</name>
    <dbReference type="NCBI Taxonomy" id="229202"/>
    <lineage>
        <taxon>Eukaryota</taxon>
        <taxon>Viridiplantae</taxon>
        <taxon>Streptophyta</taxon>
        <taxon>Embryophyta</taxon>
        <taxon>Tracheophyta</taxon>
        <taxon>Spermatophyta</taxon>
        <taxon>Magnoliopsida</taxon>
        <taxon>eudicotyledons</taxon>
        <taxon>Gunneridae</taxon>
        <taxon>Pentapetalae</taxon>
        <taxon>asterids</taxon>
        <taxon>Ericales</taxon>
        <taxon>Ericaceae</taxon>
        <taxon>Vaccinioideae</taxon>
        <taxon>Vaccinieae</taxon>
        <taxon>Vaccinium</taxon>
    </lineage>
</organism>
<comment type="caution">
    <text evidence="1">The sequence shown here is derived from an EMBL/GenBank/DDBJ whole genome shotgun (WGS) entry which is preliminary data.</text>
</comment>
<keyword evidence="2" id="KW-1185">Reference proteome</keyword>